<evidence type="ECO:0000256" key="1">
    <source>
        <dbReference type="ARBA" id="ARBA00004323"/>
    </source>
</evidence>
<dbReference type="GO" id="GO:0016757">
    <property type="term" value="F:glycosyltransferase activity"/>
    <property type="evidence" value="ECO:0007669"/>
    <property type="project" value="InterPro"/>
</dbReference>
<dbReference type="AlphaFoldDB" id="A0A250WPK2"/>
<evidence type="ECO:0000313" key="6">
    <source>
        <dbReference type="Proteomes" id="UP000232323"/>
    </source>
</evidence>
<dbReference type="PANTHER" id="PTHR11062:SF281">
    <property type="entry name" value="EXOSTOSIN-LIKE 2"/>
    <property type="match status" value="1"/>
</dbReference>
<reference evidence="5 6" key="1">
    <citation type="submission" date="2017-08" db="EMBL/GenBank/DDBJ databases">
        <title>Acidophilic green algal genome provides insights into adaptation to an acidic environment.</title>
        <authorList>
            <person name="Hirooka S."/>
            <person name="Hirose Y."/>
            <person name="Kanesaki Y."/>
            <person name="Higuchi S."/>
            <person name="Fujiwara T."/>
            <person name="Onuma R."/>
            <person name="Era A."/>
            <person name="Ohbayashi R."/>
            <person name="Uzuka A."/>
            <person name="Nozaki H."/>
            <person name="Yoshikawa H."/>
            <person name="Miyagishima S.Y."/>
        </authorList>
    </citation>
    <scope>NUCLEOTIDE SEQUENCE [LARGE SCALE GENOMIC DNA]</scope>
    <source>
        <strain evidence="5 6">NIES-2499</strain>
    </source>
</reference>
<keyword evidence="6" id="KW-1185">Reference proteome</keyword>
<organism evidence="5 6">
    <name type="scientific">Chlamydomonas eustigma</name>
    <dbReference type="NCBI Taxonomy" id="1157962"/>
    <lineage>
        <taxon>Eukaryota</taxon>
        <taxon>Viridiplantae</taxon>
        <taxon>Chlorophyta</taxon>
        <taxon>core chlorophytes</taxon>
        <taxon>Chlorophyceae</taxon>
        <taxon>CS clade</taxon>
        <taxon>Chlamydomonadales</taxon>
        <taxon>Chlamydomonadaceae</taxon>
        <taxon>Chlamydomonas</taxon>
    </lineage>
</organism>
<dbReference type="EMBL" id="BEGY01000001">
    <property type="protein sequence ID" value="GAX72619.1"/>
    <property type="molecule type" value="Genomic_DNA"/>
</dbReference>
<name>A0A250WPK2_9CHLO</name>
<dbReference type="Pfam" id="PF03016">
    <property type="entry name" value="Exostosin_GT47"/>
    <property type="match status" value="1"/>
</dbReference>
<evidence type="ECO:0000259" key="4">
    <source>
        <dbReference type="Pfam" id="PF03016"/>
    </source>
</evidence>
<dbReference type="PANTHER" id="PTHR11062">
    <property type="entry name" value="EXOSTOSIN HEPARAN SULFATE GLYCOSYLTRANSFERASE -RELATED"/>
    <property type="match status" value="1"/>
</dbReference>
<dbReference type="GO" id="GO:0000139">
    <property type="term" value="C:Golgi membrane"/>
    <property type="evidence" value="ECO:0007669"/>
    <property type="project" value="UniProtKB-SubCell"/>
</dbReference>
<comment type="similarity">
    <text evidence="2">Belongs to the glycosyltransferase 47 family.</text>
</comment>
<comment type="caution">
    <text evidence="5">The sequence shown here is derived from an EMBL/GenBank/DDBJ whole genome shotgun (WGS) entry which is preliminary data.</text>
</comment>
<proteinExistence type="inferred from homology"/>
<dbReference type="InterPro" id="IPR004263">
    <property type="entry name" value="Exostosin"/>
</dbReference>
<protein>
    <recommendedName>
        <fullName evidence="4">Exostosin GT47 domain-containing protein</fullName>
    </recommendedName>
</protein>
<evidence type="ECO:0000313" key="5">
    <source>
        <dbReference type="EMBL" id="GAX72619.1"/>
    </source>
</evidence>
<accession>A0A250WPK2</accession>
<feature type="domain" description="Exostosin GT47" evidence="4">
    <location>
        <begin position="37"/>
        <end position="359"/>
    </location>
</feature>
<evidence type="ECO:0000256" key="3">
    <source>
        <dbReference type="ARBA" id="ARBA00023034"/>
    </source>
</evidence>
<comment type="subcellular location">
    <subcellularLocation>
        <location evidence="1">Golgi apparatus membrane</location>
        <topology evidence="1">Single-pass type II membrane protein</topology>
    </subcellularLocation>
</comment>
<dbReference type="Proteomes" id="UP000232323">
    <property type="component" value="Unassembled WGS sequence"/>
</dbReference>
<dbReference type="InterPro" id="IPR040911">
    <property type="entry name" value="Exostosin_GT47"/>
</dbReference>
<keyword evidence="3" id="KW-0333">Golgi apparatus</keyword>
<evidence type="ECO:0000256" key="2">
    <source>
        <dbReference type="ARBA" id="ARBA00010271"/>
    </source>
</evidence>
<dbReference type="OrthoDB" id="1924787at2759"/>
<sequence>MKFSTIRSFVSKFVIFVSVTTYLSYTVAVNVFKDIKKPSVKLFIYQLPPHLEISAISHSHYGDSFTHRLKDSEFYEKDPRKADYFWIPSGGHVHNTSALLALLAYIKEQHPWWNETAARGEARHILATTFDGGAGESFRRGVSDLRNAKQRLELSSDPASSSRNLIFLTFNGLQDGAVIGQPECLSCFQPGKDIMIPAPWSCGPLCGQQQNEVQYLQQMSPWWQPTDRFQASLSKTRQRLMFFGGHVAKWTPQDPSGRGAAAILYANDTDFLFTRLGTSNFTETLLSTNFCYSPQGTFQGYPDRYISSIIFGCIPIMLNLTTSEQGPWQVPLAFPFEEVLPWHEFATVIDVQDMQRLKKQLLCLLPHAPGMRMGMEGIWQSMLYSSAFPGRGLKADPDKDAFVTLMRVLESRIPQGYRPSSQTYERLSHPASLFPCT</sequence>
<gene>
    <name evidence="5" type="ORF">CEUSTIGMA_g75.t1</name>
</gene>